<protein>
    <submittedName>
        <fullName evidence="2">Uncharacterized protein</fullName>
    </submittedName>
</protein>
<dbReference type="AlphaFoldDB" id="A0AAN9WVS3"/>
<feature type="compositionally biased region" description="Low complexity" evidence="1">
    <location>
        <begin position="462"/>
        <end position="473"/>
    </location>
</feature>
<feature type="compositionally biased region" description="Polar residues" evidence="1">
    <location>
        <begin position="373"/>
        <end position="396"/>
    </location>
</feature>
<feature type="region of interest" description="Disordered" evidence="1">
    <location>
        <begin position="48"/>
        <end position="80"/>
    </location>
</feature>
<keyword evidence="3" id="KW-1185">Reference proteome</keyword>
<dbReference type="Proteomes" id="UP001378592">
    <property type="component" value="Unassembled WGS sequence"/>
</dbReference>
<sequence>MRQDTLNKSGSVAGSSLLPELPANVSELVGSATRCVLRLLEDSEGLTPLRGRASLGAGSGGRSKAQLRRTSSGAGGDAGRLGAQLAHHRSLDDMQWEASGSAVATPRSVRTLSDAALSPSAALAHSHSYSRSDGQLALAGTDTATAAATVASTGPSTAATFSADSSGAAAADTASDPAADTSASMDVGASFVAPPRRQSTTLEDYLAFKKPLCDPVEISIESTESLPSINLPVDQDKVNTQTGPKTNQENCAPLPPHKAKEVLKKAEGAIQNMSEVMEMLKKWMISEEGPSTEVPSAKARTLKAKPTRMPTFRASVPATKPTTRRLAAAGAAGHAKQQAPPTRSPSASSVGSAGSRGNSASASSARGASGSRTQQGTHKTSKPNAGSGTHKTSKPNAGSGPSKPLAKSAVAALRRRSLEDAGAATAPQPGTPRAPRTPMLRRPRAAACSSPYVATAPSFGLAARSPRSSPTSALGQTPSPNPSPRPSPRARVPPPKPKRTSAD</sequence>
<evidence type="ECO:0000256" key="1">
    <source>
        <dbReference type="SAM" id="MobiDB-lite"/>
    </source>
</evidence>
<name>A0AAN9WVS3_9ORTH</name>
<feature type="compositionally biased region" description="Pro residues" evidence="1">
    <location>
        <begin position="479"/>
        <end position="495"/>
    </location>
</feature>
<reference evidence="2 3" key="1">
    <citation type="submission" date="2024-03" db="EMBL/GenBank/DDBJ databases">
        <title>The genome assembly and annotation of the cricket Gryllus longicercus Weissman &amp; Gray.</title>
        <authorList>
            <person name="Szrajer S."/>
            <person name="Gray D."/>
            <person name="Ylla G."/>
        </authorList>
    </citation>
    <scope>NUCLEOTIDE SEQUENCE [LARGE SCALE GENOMIC DNA]</scope>
    <source>
        <strain evidence="2">DAG 2021-001</strain>
        <tissue evidence="2">Whole body minus gut</tissue>
    </source>
</reference>
<accession>A0AAN9WVS3</accession>
<feature type="compositionally biased region" description="Low complexity" evidence="1">
    <location>
        <begin position="421"/>
        <end position="438"/>
    </location>
</feature>
<gene>
    <name evidence="2" type="ORF">R5R35_013139</name>
</gene>
<evidence type="ECO:0000313" key="3">
    <source>
        <dbReference type="Proteomes" id="UP001378592"/>
    </source>
</evidence>
<evidence type="ECO:0000313" key="2">
    <source>
        <dbReference type="EMBL" id="KAK7874569.1"/>
    </source>
</evidence>
<feature type="compositionally biased region" description="Low complexity" evidence="1">
    <location>
        <begin position="327"/>
        <end position="372"/>
    </location>
</feature>
<proteinExistence type="predicted"/>
<organism evidence="2 3">
    <name type="scientific">Gryllus longicercus</name>
    <dbReference type="NCBI Taxonomy" id="2509291"/>
    <lineage>
        <taxon>Eukaryota</taxon>
        <taxon>Metazoa</taxon>
        <taxon>Ecdysozoa</taxon>
        <taxon>Arthropoda</taxon>
        <taxon>Hexapoda</taxon>
        <taxon>Insecta</taxon>
        <taxon>Pterygota</taxon>
        <taxon>Neoptera</taxon>
        <taxon>Polyneoptera</taxon>
        <taxon>Orthoptera</taxon>
        <taxon>Ensifera</taxon>
        <taxon>Gryllidea</taxon>
        <taxon>Grylloidea</taxon>
        <taxon>Gryllidae</taxon>
        <taxon>Gryllinae</taxon>
        <taxon>Gryllus</taxon>
    </lineage>
</organism>
<dbReference type="EMBL" id="JAZDUA010000001">
    <property type="protein sequence ID" value="KAK7874569.1"/>
    <property type="molecule type" value="Genomic_DNA"/>
</dbReference>
<comment type="caution">
    <text evidence="2">The sequence shown here is derived from an EMBL/GenBank/DDBJ whole genome shotgun (WGS) entry which is preliminary data.</text>
</comment>
<feature type="region of interest" description="Disordered" evidence="1">
    <location>
        <begin position="288"/>
        <end position="503"/>
    </location>
</feature>